<reference evidence="2" key="1">
    <citation type="submission" date="2021-03" db="EMBL/GenBank/DDBJ databases">
        <title>Whole genome shotgun sequence of Actinoplanes consettensis NBRC 14913.</title>
        <authorList>
            <person name="Komaki H."/>
            <person name="Tamura T."/>
        </authorList>
    </citation>
    <scope>NUCLEOTIDE SEQUENCE</scope>
    <source>
        <strain evidence="2">NBRC 14913</strain>
    </source>
</reference>
<keyword evidence="1" id="KW-0472">Membrane</keyword>
<organism evidence="2 3">
    <name type="scientific">Winogradskya consettensis</name>
    <dbReference type="NCBI Taxonomy" id="113560"/>
    <lineage>
        <taxon>Bacteria</taxon>
        <taxon>Bacillati</taxon>
        <taxon>Actinomycetota</taxon>
        <taxon>Actinomycetes</taxon>
        <taxon>Micromonosporales</taxon>
        <taxon>Micromonosporaceae</taxon>
        <taxon>Winogradskya</taxon>
    </lineage>
</organism>
<proteinExistence type="predicted"/>
<keyword evidence="1" id="KW-1133">Transmembrane helix</keyword>
<evidence type="ECO:0000313" key="2">
    <source>
        <dbReference type="EMBL" id="GIM77746.1"/>
    </source>
</evidence>
<name>A0A919SSM6_9ACTN</name>
<feature type="transmembrane region" description="Helical" evidence="1">
    <location>
        <begin position="28"/>
        <end position="48"/>
    </location>
</feature>
<gene>
    <name evidence="2" type="ORF">Aco04nite_56870</name>
</gene>
<accession>A0A919SSM6</accession>
<keyword evidence="1" id="KW-0812">Transmembrane</keyword>
<dbReference type="EMBL" id="BOQP01000032">
    <property type="protein sequence ID" value="GIM77746.1"/>
    <property type="molecule type" value="Genomic_DNA"/>
</dbReference>
<sequence>MAATASDGAGMAERVQAGARRVRRRRRIGAAAAVACLVLIGALVPAAVVRLRADDPLPASSTPTRAPGQLTVRGAAGSPYTWYRGTDGALQWMTPFRKGGDEGAEVRVYDPGTYDARKLKKGERVTVGDHQAYWGTAGVDVHLSGGGNWAGTKEGVQLLPTVGWQDKSGVWVTVIDAEPSQPRHQPVKNLLMDVAKYVEIGPAEDLKVPVHFPAIPGNRKMTFADVDELPNTSGTYQADLGFGGDRTPTVDLYHPSYMSIDTPLQIKVMTLGASWNEMTYDPVNTTIAGRPARYFEGKAQSVMVPKGGSSLLVEVGTCGILVQVSDRRAIPRSALDAMFKGATFDRCDSLTTWTRLAP</sequence>
<protein>
    <submittedName>
        <fullName evidence="2">Uncharacterized protein</fullName>
    </submittedName>
</protein>
<keyword evidence="3" id="KW-1185">Reference proteome</keyword>
<dbReference type="AlphaFoldDB" id="A0A919SSM6"/>
<comment type="caution">
    <text evidence="2">The sequence shown here is derived from an EMBL/GenBank/DDBJ whole genome shotgun (WGS) entry which is preliminary data.</text>
</comment>
<evidence type="ECO:0000256" key="1">
    <source>
        <dbReference type="SAM" id="Phobius"/>
    </source>
</evidence>
<dbReference type="Proteomes" id="UP000680865">
    <property type="component" value="Unassembled WGS sequence"/>
</dbReference>
<evidence type="ECO:0000313" key="3">
    <source>
        <dbReference type="Proteomes" id="UP000680865"/>
    </source>
</evidence>